<dbReference type="Proteomes" id="UP001157167">
    <property type="component" value="Unassembled WGS sequence"/>
</dbReference>
<keyword evidence="3" id="KW-1185">Reference proteome</keyword>
<gene>
    <name evidence="2" type="ORF">GCM10007933_36120</name>
</gene>
<name>A0ABQ6FIK4_9RHOO</name>
<dbReference type="RefSeq" id="WP_284189304.1">
    <property type="nucleotide sequence ID" value="NZ_BSPX01000074.1"/>
</dbReference>
<comment type="caution">
    <text evidence="2">The sequence shown here is derived from an EMBL/GenBank/DDBJ whole genome shotgun (WGS) entry which is preliminary data.</text>
</comment>
<feature type="compositionally biased region" description="Basic and acidic residues" evidence="1">
    <location>
        <begin position="29"/>
        <end position="39"/>
    </location>
</feature>
<evidence type="ECO:0000313" key="3">
    <source>
        <dbReference type="Proteomes" id="UP001157167"/>
    </source>
</evidence>
<proteinExistence type="predicted"/>
<accession>A0ABQ6FIK4</accession>
<evidence type="ECO:0000313" key="2">
    <source>
        <dbReference type="EMBL" id="GLT24140.1"/>
    </source>
</evidence>
<organism evidence="2 3">
    <name type="scientific">Zoogloea oryzae</name>
    <dbReference type="NCBI Taxonomy" id="310767"/>
    <lineage>
        <taxon>Bacteria</taxon>
        <taxon>Pseudomonadati</taxon>
        <taxon>Pseudomonadota</taxon>
        <taxon>Betaproteobacteria</taxon>
        <taxon>Rhodocyclales</taxon>
        <taxon>Zoogloeaceae</taxon>
        <taxon>Zoogloea</taxon>
    </lineage>
</organism>
<sequence>MAAHLDGAGAPLSFELRGKRVNLRGTGLKPEEKAAKDGKPASGSTA</sequence>
<feature type="region of interest" description="Disordered" evidence="1">
    <location>
        <begin position="23"/>
        <end position="46"/>
    </location>
</feature>
<evidence type="ECO:0000256" key="1">
    <source>
        <dbReference type="SAM" id="MobiDB-lite"/>
    </source>
</evidence>
<reference evidence="3" key="1">
    <citation type="journal article" date="2019" name="Int. J. Syst. Evol. Microbiol.">
        <title>The Global Catalogue of Microorganisms (GCM) 10K type strain sequencing project: providing services to taxonomists for standard genome sequencing and annotation.</title>
        <authorList>
            <consortium name="The Broad Institute Genomics Platform"/>
            <consortium name="The Broad Institute Genome Sequencing Center for Infectious Disease"/>
            <person name="Wu L."/>
            <person name="Ma J."/>
        </authorList>
    </citation>
    <scope>NUCLEOTIDE SEQUENCE [LARGE SCALE GENOMIC DNA]</scope>
    <source>
        <strain evidence="3">NBRC 102407</strain>
    </source>
</reference>
<protein>
    <submittedName>
        <fullName evidence="2">Uncharacterized protein</fullName>
    </submittedName>
</protein>
<dbReference type="EMBL" id="BSPX01000074">
    <property type="protein sequence ID" value="GLT24140.1"/>
    <property type="molecule type" value="Genomic_DNA"/>
</dbReference>